<proteinExistence type="predicted"/>
<evidence type="ECO:0000313" key="2">
    <source>
        <dbReference type="EMBL" id="EFO89942.1"/>
    </source>
</evidence>
<feature type="region of interest" description="Disordered" evidence="1">
    <location>
        <begin position="118"/>
        <end position="185"/>
    </location>
</feature>
<sequence>MEEERKQPKVGDIGVIQSWPIIVTKSDRKRFSYKFIGLGPTDTGKKATNGRFLALHSEDTIPKKFFEGTPYAGNINKALKIAKDILKEKAAKWGSEIGRKHDINQKVIRSENAINYIKTQKSNPRISKKKKKSSAKSKKTAKSKSPQQNKQQVEDLIPNIEAISNGEASHPIAQNEKVPVEAEIVTDDKETLSAIEGTMKEEVEDARKTCERAGKAPKIEIVEEDKGTTSGEANAQQQVEISGKNKFSKEESPLDAPEVEQMDIDGEQDQFVEPQEDADDSVEEERVIQEANTSNSSWRDFFGVCFSIHSNEDNSFFTESSFLVEMTI</sequence>
<dbReference type="HOGENOM" id="CLU_847946_0_0_1"/>
<protein>
    <submittedName>
        <fullName evidence="2">Uncharacterized protein</fullName>
    </submittedName>
</protein>
<name>E3M2U3_CAERE</name>
<accession>E3M2U3</accession>
<feature type="compositionally biased region" description="Basic residues" evidence="1">
    <location>
        <begin position="126"/>
        <end position="142"/>
    </location>
</feature>
<feature type="region of interest" description="Disordered" evidence="1">
    <location>
        <begin position="223"/>
        <end position="282"/>
    </location>
</feature>
<gene>
    <name evidence="2" type="ORF">CRE_07394</name>
</gene>
<feature type="compositionally biased region" description="Acidic residues" evidence="1">
    <location>
        <begin position="257"/>
        <end position="282"/>
    </location>
</feature>
<keyword evidence="3" id="KW-1185">Reference proteome</keyword>
<evidence type="ECO:0000256" key="1">
    <source>
        <dbReference type="SAM" id="MobiDB-lite"/>
    </source>
</evidence>
<reference evidence="2" key="1">
    <citation type="submission" date="2007-07" db="EMBL/GenBank/DDBJ databases">
        <title>PCAP assembly of the Caenorhabditis remanei genome.</title>
        <authorList>
            <consortium name="The Caenorhabditis remanei Sequencing Consortium"/>
            <person name="Wilson R.K."/>
        </authorList>
    </citation>
    <scope>NUCLEOTIDE SEQUENCE [LARGE SCALE GENOMIC DNA]</scope>
    <source>
        <strain evidence="2">PB4641</strain>
    </source>
</reference>
<feature type="compositionally biased region" description="Polar residues" evidence="1">
    <location>
        <begin position="228"/>
        <end position="240"/>
    </location>
</feature>
<evidence type="ECO:0000313" key="3">
    <source>
        <dbReference type="Proteomes" id="UP000008281"/>
    </source>
</evidence>
<dbReference type="InParanoid" id="E3M2U3"/>
<organism evidence="3">
    <name type="scientific">Caenorhabditis remanei</name>
    <name type="common">Caenorhabditis vulgaris</name>
    <dbReference type="NCBI Taxonomy" id="31234"/>
    <lineage>
        <taxon>Eukaryota</taxon>
        <taxon>Metazoa</taxon>
        <taxon>Ecdysozoa</taxon>
        <taxon>Nematoda</taxon>
        <taxon>Chromadorea</taxon>
        <taxon>Rhabditida</taxon>
        <taxon>Rhabditina</taxon>
        <taxon>Rhabditomorpha</taxon>
        <taxon>Rhabditoidea</taxon>
        <taxon>Rhabditidae</taxon>
        <taxon>Peloderinae</taxon>
        <taxon>Caenorhabditis</taxon>
    </lineage>
</organism>
<dbReference type="AlphaFoldDB" id="E3M2U3"/>
<dbReference type="Proteomes" id="UP000008281">
    <property type="component" value="Unassembled WGS sequence"/>
</dbReference>
<dbReference type="EMBL" id="DS268422">
    <property type="protein sequence ID" value="EFO89942.1"/>
    <property type="molecule type" value="Genomic_DNA"/>
</dbReference>